<dbReference type="CDD" id="cd15795">
    <property type="entry name" value="PMEI-Pla_a_1_like"/>
    <property type="match status" value="1"/>
</dbReference>
<keyword evidence="1" id="KW-0732">Signal</keyword>
<protein>
    <recommendedName>
        <fullName evidence="4">Pectinesterase inhibitor domain-containing protein</fullName>
    </recommendedName>
</protein>
<dbReference type="PANTHER" id="PTHR35357:SF25">
    <property type="entry name" value="OS02G0103300 PROTEIN"/>
    <property type="match status" value="1"/>
</dbReference>
<comment type="similarity">
    <text evidence="3">Belongs to the PMEI family.</text>
</comment>
<accession>A0A8J5FDN1</accession>
<comment type="caution">
    <text evidence="5">The sequence shown here is derived from an EMBL/GenBank/DDBJ whole genome shotgun (WGS) entry which is preliminary data.</text>
</comment>
<evidence type="ECO:0000256" key="3">
    <source>
        <dbReference type="ARBA" id="ARBA00038471"/>
    </source>
</evidence>
<dbReference type="InterPro" id="IPR006501">
    <property type="entry name" value="Pectinesterase_inhib_dom"/>
</dbReference>
<keyword evidence="6" id="KW-1185">Reference proteome</keyword>
<name>A0A8J5FDN1_ZINOF</name>
<dbReference type="FunFam" id="1.20.140.40:FF:000002">
    <property type="entry name" value="Putative invertase inhibitor"/>
    <property type="match status" value="1"/>
</dbReference>
<evidence type="ECO:0000313" key="5">
    <source>
        <dbReference type="EMBL" id="KAG6485040.1"/>
    </source>
</evidence>
<sequence>MTATRGSSVTQRETHRGVDLISPYKLEEALHLPHHPLIDHTLSYSVNYVLANMRCFLFFLSLALFLSMHCVSTTSHPPTCASPTNVKDACKLVADKHPAVGYDFCVKSLKKSSSGDLHDLALVATRTAIAHATSAEAEIEELMELEVDSADKNSFDKCLDAYADDVDHLRNAVDNIAARVYKKAVQQLGAAKSAAKKCEATFAGGDNKGEVPGAAGSDCAKLASIAQAIVASLE</sequence>
<evidence type="ECO:0000256" key="1">
    <source>
        <dbReference type="ARBA" id="ARBA00022729"/>
    </source>
</evidence>
<gene>
    <name evidence="5" type="ORF">ZIOFF_053568</name>
</gene>
<dbReference type="SUPFAM" id="SSF101148">
    <property type="entry name" value="Plant invertase/pectin methylesterase inhibitor"/>
    <property type="match status" value="1"/>
</dbReference>
<keyword evidence="2" id="KW-1015">Disulfide bond</keyword>
<organism evidence="5 6">
    <name type="scientific">Zingiber officinale</name>
    <name type="common">Ginger</name>
    <name type="synonym">Amomum zingiber</name>
    <dbReference type="NCBI Taxonomy" id="94328"/>
    <lineage>
        <taxon>Eukaryota</taxon>
        <taxon>Viridiplantae</taxon>
        <taxon>Streptophyta</taxon>
        <taxon>Embryophyta</taxon>
        <taxon>Tracheophyta</taxon>
        <taxon>Spermatophyta</taxon>
        <taxon>Magnoliopsida</taxon>
        <taxon>Liliopsida</taxon>
        <taxon>Zingiberales</taxon>
        <taxon>Zingiberaceae</taxon>
        <taxon>Zingiber</taxon>
    </lineage>
</organism>
<dbReference type="InterPro" id="IPR034088">
    <property type="entry name" value="Pla_a_1-like"/>
</dbReference>
<evidence type="ECO:0000313" key="6">
    <source>
        <dbReference type="Proteomes" id="UP000734854"/>
    </source>
</evidence>
<dbReference type="GO" id="GO:0004857">
    <property type="term" value="F:enzyme inhibitor activity"/>
    <property type="evidence" value="ECO:0007669"/>
    <property type="project" value="InterPro"/>
</dbReference>
<dbReference type="Proteomes" id="UP000734854">
    <property type="component" value="Unassembled WGS sequence"/>
</dbReference>
<evidence type="ECO:0000259" key="4">
    <source>
        <dbReference type="SMART" id="SM00856"/>
    </source>
</evidence>
<reference evidence="5 6" key="1">
    <citation type="submission" date="2020-08" db="EMBL/GenBank/DDBJ databases">
        <title>Plant Genome Project.</title>
        <authorList>
            <person name="Zhang R.-G."/>
        </authorList>
    </citation>
    <scope>NUCLEOTIDE SEQUENCE [LARGE SCALE GENOMIC DNA]</scope>
    <source>
        <tissue evidence="5">Rhizome</tissue>
    </source>
</reference>
<dbReference type="Gene3D" id="1.20.140.40">
    <property type="entry name" value="Invertase/pectin methylesterase inhibitor family protein"/>
    <property type="match status" value="1"/>
</dbReference>
<dbReference type="AlphaFoldDB" id="A0A8J5FDN1"/>
<dbReference type="NCBIfam" id="TIGR01614">
    <property type="entry name" value="PME_inhib"/>
    <property type="match status" value="1"/>
</dbReference>
<dbReference type="GO" id="GO:0005576">
    <property type="term" value="C:extracellular region"/>
    <property type="evidence" value="ECO:0007669"/>
    <property type="project" value="UniProtKB-ARBA"/>
</dbReference>
<dbReference type="Pfam" id="PF04043">
    <property type="entry name" value="PMEI"/>
    <property type="match status" value="1"/>
</dbReference>
<dbReference type="InterPro" id="IPR035513">
    <property type="entry name" value="Invertase/methylesterase_inhib"/>
</dbReference>
<evidence type="ECO:0000256" key="2">
    <source>
        <dbReference type="ARBA" id="ARBA00023157"/>
    </source>
</evidence>
<dbReference type="EMBL" id="JACMSC010000015">
    <property type="protein sequence ID" value="KAG6485040.1"/>
    <property type="molecule type" value="Genomic_DNA"/>
</dbReference>
<feature type="domain" description="Pectinesterase inhibitor" evidence="4">
    <location>
        <begin position="81"/>
        <end position="229"/>
    </location>
</feature>
<dbReference type="SMART" id="SM00856">
    <property type="entry name" value="PMEI"/>
    <property type="match status" value="1"/>
</dbReference>
<dbReference type="PANTHER" id="PTHR35357">
    <property type="entry name" value="OS02G0537100 PROTEIN"/>
    <property type="match status" value="1"/>
</dbReference>
<proteinExistence type="inferred from homology"/>